<keyword evidence="15" id="KW-1185">Reference proteome</keyword>
<dbReference type="Pfam" id="PF05676">
    <property type="entry name" value="NDUF_B7"/>
    <property type="match status" value="1"/>
</dbReference>
<dbReference type="PANTHER" id="PTHR20900:SF0">
    <property type="entry name" value="NADH DEHYDROGENASE [UBIQUINONE] 1 BETA SUBCOMPLEX SUBUNIT 7"/>
    <property type="match status" value="1"/>
</dbReference>
<evidence type="ECO:0000256" key="5">
    <source>
        <dbReference type="ARBA" id="ARBA00018677"/>
    </source>
</evidence>
<keyword evidence="6" id="KW-0813">Transport</keyword>
<dbReference type="EMBL" id="SEYY01012234">
    <property type="protein sequence ID" value="KAB7500919.1"/>
    <property type="molecule type" value="Genomic_DNA"/>
</dbReference>
<keyword evidence="10" id="KW-0496">Mitochondrion</keyword>
<comment type="caution">
    <text evidence="14">The sequence shown here is derived from an EMBL/GenBank/DDBJ whole genome shotgun (WGS) entry which is preliminary data.</text>
</comment>
<evidence type="ECO:0000256" key="12">
    <source>
        <dbReference type="ARBA" id="ARBA00023157"/>
    </source>
</evidence>
<feature type="region of interest" description="Disordered" evidence="13">
    <location>
        <begin position="1"/>
        <end position="28"/>
    </location>
</feature>
<evidence type="ECO:0000313" key="15">
    <source>
        <dbReference type="Proteomes" id="UP000326759"/>
    </source>
</evidence>
<evidence type="ECO:0000256" key="10">
    <source>
        <dbReference type="ARBA" id="ARBA00023128"/>
    </source>
</evidence>
<protein>
    <recommendedName>
        <fullName evidence="5">NADH dehydrogenase [ubiquinone] 1 beta subcomplex subunit 7</fullName>
    </recommendedName>
</protein>
<keyword evidence="8" id="KW-0999">Mitochondrion inner membrane</keyword>
<reference evidence="14 15" key="1">
    <citation type="journal article" date="2019" name="PLoS Biol.">
        <title>Sex chromosomes control vertical transmission of feminizing Wolbachia symbionts in an isopod.</title>
        <authorList>
            <person name="Becking T."/>
            <person name="Chebbi M.A."/>
            <person name="Giraud I."/>
            <person name="Moumen B."/>
            <person name="Laverre T."/>
            <person name="Caubet Y."/>
            <person name="Peccoud J."/>
            <person name="Gilbert C."/>
            <person name="Cordaux R."/>
        </authorList>
    </citation>
    <scope>NUCLEOTIDE SEQUENCE [LARGE SCALE GENOMIC DNA]</scope>
    <source>
        <strain evidence="14">ANa2</strain>
        <tissue evidence="14">Whole body excluding digestive tract and cuticle</tissue>
    </source>
</reference>
<keyword evidence="11" id="KW-0472">Membrane</keyword>
<evidence type="ECO:0000256" key="7">
    <source>
        <dbReference type="ARBA" id="ARBA00022660"/>
    </source>
</evidence>
<evidence type="ECO:0000256" key="2">
    <source>
        <dbReference type="ARBA" id="ARBA00004569"/>
    </source>
</evidence>
<keyword evidence="12" id="KW-1015">Disulfide bond</keyword>
<evidence type="ECO:0000256" key="11">
    <source>
        <dbReference type="ARBA" id="ARBA00023136"/>
    </source>
</evidence>
<accession>A0A5N5T4D4</accession>
<dbReference type="InterPro" id="IPR008698">
    <property type="entry name" value="NDUB7"/>
</dbReference>
<dbReference type="PANTHER" id="PTHR20900">
    <property type="entry name" value="NADH:UBIQUINONE OXIDOREDUCTASE B18-LIKE SUBUNIT"/>
    <property type="match status" value="1"/>
</dbReference>
<dbReference type="Proteomes" id="UP000326759">
    <property type="component" value="Unassembled WGS sequence"/>
</dbReference>
<evidence type="ECO:0000256" key="13">
    <source>
        <dbReference type="SAM" id="MobiDB-lite"/>
    </source>
</evidence>
<organism evidence="14 15">
    <name type="scientific">Armadillidium nasatum</name>
    <dbReference type="NCBI Taxonomy" id="96803"/>
    <lineage>
        <taxon>Eukaryota</taxon>
        <taxon>Metazoa</taxon>
        <taxon>Ecdysozoa</taxon>
        <taxon>Arthropoda</taxon>
        <taxon>Crustacea</taxon>
        <taxon>Multicrustacea</taxon>
        <taxon>Malacostraca</taxon>
        <taxon>Eumalacostraca</taxon>
        <taxon>Peracarida</taxon>
        <taxon>Isopoda</taxon>
        <taxon>Oniscidea</taxon>
        <taxon>Crinocheta</taxon>
        <taxon>Armadillidiidae</taxon>
        <taxon>Armadillidium</taxon>
    </lineage>
</organism>
<gene>
    <name evidence="14" type="ORF">Anas_04319</name>
</gene>
<evidence type="ECO:0000256" key="3">
    <source>
        <dbReference type="ARBA" id="ARBA00004637"/>
    </source>
</evidence>
<comment type="similarity">
    <text evidence="4">Belongs to the complex I NDUFB7 subunit family.</text>
</comment>
<keyword evidence="7" id="KW-0679">Respiratory chain</keyword>
<comment type="subcellular location">
    <subcellularLocation>
        <location evidence="3">Mitochondrion inner membrane</location>
        <topology evidence="3">Peripheral membrane protein</topology>
    </subcellularLocation>
    <subcellularLocation>
        <location evidence="2">Mitochondrion intermembrane space</location>
    </subcellularLocation>
</comment>
<evidence type="ECO:0000256" key="4">
    <source>
        <dbReference type="ARBA" id="ARBA00008006"/>
    </source>
</evidence>
<sequence>MGQSESAPLPVREKDPTHDPLYGFQKGRKEREMKVTPEEMEAMKIPLKERTYCAHHYIYYNTCRNRVWPLAYRCAKEKHAYEKCLYEEENPYINIY</sequence>
<dbReference type="GO" id="GO:0005758">
    <property type="term" value="C:mitochondrial intermembrane space"/>
    <property type="evidence" value="ECO:0007669"/>
    <property type="project" value="UniProtKB-SubCell"/>
</dbReference>
<dbReference type="AlphaFoldDB" id="A0A5N5T4D4"/>
<proteinExistence type="inferred from homology"/>
<keyword evidence="9" id="KW-0249">Electron transport</keyword>
<dbReference type="OrthoDB" id="268414at2759"/>
<evidence type="ECO:0000256" key="9">
    <source>
        <dbReference type="ARBA" id="ARBA00022982"/>
    </source>
</evidence>
<dbReference type="GO" id="GO:0005743">
    <property type="term" value="C:mitochondrial inner membrane"/>
    <property type="evidence" value="ECO:0007669"/>
    <property type="project" value="UniProtKB-SubCell"/>
</dbReference>
<evidence type="ECO:0000313" key="14">
    <source>
        <dbReference type="EMBL" id="KAB7500919.1"/>
    </source>
</evidence>
<name>A0A5N5T4D4_9CRUS</name>
<evidence type="ECO:0000256" key="6">
    <source>
        <dbReference type="ARBA" id="ARBA00022448"/>
    </source>
</evidence>
<evidence type="ECO:0000256" key="1">
    <source>
        <dbReference type="ARBA" id="ARBA00003195"/>
    </source>
</evidence>
<evidence type="ECO:0000256" key="8">
    <source>
        <dbReference type="ARBA" id="ARBA00022792"/>
    </source>
</evidence>
<comment type="function">
    <text evidence="1">Accessory subunit of the mitochondrial membrane respiratory chain NADH dehydrogenase (Complex I), that is believed not to be involved in catalysis. Complex I functions in the transfer of electrons from NADH to the respiratory chain. The immediate electron acceptor for the enzyme is believed to be ubiquinone.</text>
</comment>
<keyword evidence="14" id="KW-0830">Ubiquinone</keyword>